<keyword evidence="3" id="KW-1185">Reference proteome</keyword>
<accession>A0AAE0U0X8</accession>
<evidence type="ECO:0000256" key="1">
    <source>
        <dbReference type="SAM" id="SignalP"/>
    </source>
</evidence>
<organism evidence="2 3">
    <name type="scientific">Podospora didyma</name>
    <dbReference type="NCBI Taxonomy" id="330526"/>
    <lineage>
        <taxon>Eukaryota</taxon>
        <taxon>Fungi</taxon>
        <taxon>Dikarya</taxon>
        <taxon>Ascomycota</taxon>
        <taxon>Pezizomycotina</taxon>
        <taxon>Sordariomycetes</taxon>
        <taxon>Sordariomycetidae</taxon>
        <taxon>Sordariales</taxon>
        <taxon>Podosporaceae</taxon>
        <taxon>Podospora</taxon>
    </lineage>
</organism>
<feature type="signal peptide" evidence="1">
    <location>
        <begin position="1"/>
        <end position="15"/>
    </location>
</feature>
<protein>
    <submittedName>
        <fullName evidence="2">Uncharacterized protein</fullName>
    </submittedName>
</protein>
<comment type="caution">
    <text evidence="2">The sequence shown here is derived from an EMBL/GenBank/DDBJ whole genome shotgun (WGS) entry which is preliminary data.</text>
</comment>
<dbReference type="AlphaFoldDB" id="A0AAE0U0X8"/>
<sequence>MKFAVALTFVSVAVASVLDRRECAGNNCNRAITGTRDGLSPLSVRSADCASFLKTTVTPAATTITVTVDGDDSVPTKPAKRDFILENRQATVVPFALPTYATACSSAAAYASACKCFGVTATVTTAPTPTVTVTSTIDYCDDL</sequence>
<dbReference type="Proteomes" id="UP001285441">
    <property type="component" value="Unassembled WGS sequence"/>
</dbReference>
<proteinExistence type="predicted"/>
<evidence type="ECO:0000313" key="2">
    <source>
        <dbReference type="EMBL" id="KAK3386545.1"/>
    </source>
</evidence>
<reference evidence="2" key="2">
    <citation type="submission" date="2023-06" db="EMBL/GenBank/DDBJ databases">
        <authorList>
            <consortium name="Lawrence Berkeley National Laboratory"/>
            <person name="Haridas S."/>
            <person name="Hensen N."/>
            <person name="Bonometti L."/>
            <person name="Westerberg I."/>
            <person name="Brannstrom I.O."/>
            <person name="Guillou S."/>
            <person name="Cros-Aarteil S."/>
            <person name="Calhoun S."/>
            <person name="Kuo A."/>
            <person name="Mondo S."/>
            <person name="Pangilinan J."/>
            <person name="Riley R."/>
            <person name="LaButti K."/>
            <person name="Andreopoulos B."/>
            <person name="Lipzen A."/>
            <person name="Chen C."/>
            <person name="Yanf M."/>
            <person name="Daum C."/>
            <person name="Ng V."/>
            <person name="Clum A."/>
            <person name="Steindorff A."/>
            <person name="Ohm R."/>
            <person name="Martin F."/>
            <person name="Silar P."/>
            <person name="Natvig D."/>
            <person name="Lalanne C."/>
            <person name="Gautier V."/>
            <person name="Ament-velasquez S.L."/>
            <person name="Kruys A."/>
            <person name="Hutchinson M.I."/>
            <person name="Powell A.J."/>
            <person name="Barry K."/>
            <person name="Miller A.N."/>
            <person name="Grigoriev I.V."/>
            <person name="Debuchy R."/>
            <person name="Gladieux P."/>
            <person name="Thoren M.H."/>
            <person name="Johannesson H."/>
        </authorList>
    </citation>
    <scope>NUCLEOTIDE SEQUENCE</scope>
    <source>
        <strain evidence="2">CBS 232.78</strain>
    </source>
</reference>
<feature type="chain" id="PRO_5042168729" evidence="1">
    <location>
        <begin position="16"/>
        <end position="143"/>
    </location>
</feature>
<evidence type="ECO:0000313" key="3">
    <source>
        <dbReference type="Proteomes" id="UP001285441"/>
    </source>
</evidence>
<gene>
    <name evidence="2" type="ORF">B0H63DRAFT_137391</name>
</gene>
<keyword evidence="1" id="KW-0732">Signal</keyword>
<reference evidence="2" key="1">
    <citation type="journal article" date="2023" name="Mol. Phylogenet. Evol.">
        <title>Genome-scale phylogeny and comparative genomics of the fungal order Sordariales.</title>
        <authorList>
            <person name="Hensen N."/>
            <person name="Bonometti L."/>
            <person name="Westerberg I."/>
            <person name="Brannstrom I.O."/>
            <person name="Guillou S."/>
            <person name="Cros-Aarteil S."/>
            <person name="Calhoun S."/>
            <person name="Haridas S."/>
            <person name="Kuo A."/>
            <person name="Mondo S."/>
            <person name="Pangilinan J."/>
            <person name="Riley R."/>
            <person name="LaButti K."/>
            <person name="Andreopoulos B."/>
            <person name="Lipzen A."/>
            <person name="Chen C."/>
            <person name="Yan M."/>
            <person name="Daum C."/>
            <person name="Ng V."/>
            <person name="Clum A."/>
            <person name="Steindorff A."/>
            <person name="Ohm R.A."/>
            <person name="Martin F."/>
            <person name="Silar P."/>
            <person name="Natvig D.O."/>
            <person name="Lalanne C."/>
            <person name="Gautier V."/>
            <person name="Ament-Velasquez S.L."/>
            <person name="Kruys A."/>
            <person name="Hutchinson M.I."/>
            <person name="Powell A.J."/>
            <person name="Barry K."/>
            <person name="Miller A.N."/>
            <person name="Grigoriev I.V."/>
            <person name="Debuchy R."/>
            <person name="Gladieux P."/>
            <person name="Hiltunen Thoren M."/>
            <person name="Johannesson H."/>
        </authorList>
    </citation>
    <scope>NUCLEOTIDE SEQUENCE</scope>
    <source>
        <strain evidence="2">CBS 232.78</strain>
    </source>
</reference>
<name>A0AAE0U0X8_9PEZI</name>
<dbReference type="EMBL" id="JAULSW010000003">
    <property type="protein sequence ID" value="KAK3386545.1"/>
    <property type="molecule type" value="Genomic_DNA"/>
</dbReference>